<feature type="region of interest" description="Disordered" evidence="8">
    <location>
        <begin position="1"/>
        <end position="41"/>
    </location>
</feature>
<proteinExistence type="inferred from homology"/>
<evidence type="ECO:0000313" key="9">
    <source>
        <dbReference type="EMBL" id="EKC30596.1"/>
    </source>
</evidence>
<dbReference type="GO" id="GO:0003677">
    <property type="term" value="F:DNA binding"/>
    <property type="evidence" value="ECO:0007669"/>
    <property type="project" value="UniProtKB-KW"/>
</dbReference>
<evidence type="ECO:0000256" key="6">
    <source>
        <dbReference type="ARBA" id="ARBA00023163"/>
    </source>
</evidence>
<dbReference type="GO" id="GO:0005634">
    <property type="term" value="C:nucleus"/>
    <property type="evidence" value="ECO:0007669"/>
    <property type="project" value="UniProtKB-SubCell"/>
</dbReference>
<comment type="subcellular location">
    <subcellularLocation>
        <location evidence="1">Nucleus</location>
    </subcellularLocation>
</comment>
<gene>
    <name evidence="9" type="ORF">CGI_10010182</name>
</gene>
<dbReference type="CDD" id="cd14709">
    <property type="entry name" value="bZIP_CREBL2"/>
    <property type="match status" value="1"/>
</dbReference>
<dbReference type="PANTHER" id="PTHR21051">
    <property type="entry name" value="CAMP-RESPONSIVE ELEMENT-BINDING PROTEIN-LIKE 2"/>
    <property type="match status" value="1"/>
</dbReference>
<evidence type="ECO:0000256" key="2">
    <source>
        <dbReference type="ARBA" id="ARBA00009050"/>
    </source>
</evidence>
<dbReference type="Gene3D" id="1.20.5.170">
    <property type="match status" value="1"/>
</dbReference>
<keyword evidence="3" id="KW-0805">Transcription regulation</keyword>
<dbReference type="Pfam" id="PF07716">
    <property type="entry name" value="bZIP_2"/>
    <property type="match status" value="1"/>
</dbReference>
<dbReference type="InParanoid" id="K1R9G6"/>
<sequence length="350" mass="39251">MTEEGVTIIPTNDPDMKKLTSDRPQRRSGRGRPGRRGNKVDVKVKLERSRQSARECRARKKLRYQYLEDLVSNREQAIFKLREELESYKQYCVDLDQGKLPEQLLKDLANVMNKGENSGAPFIPTTTPDVGTVITNGYEHEVCRETFYQQNGTESGCSVPSTEKCSSYPYYPHSSGDCSVTYSSYLNPLPQPSHYHYPQQHHHHHHHPNPSGKGGSAIMDNPAPHLARNSIALGSTLTTCGNPVVTSSQHTLSLMNQTGGNTSFLSMLRDSTAMEMGTEALMDLGYSKASNYKHHCSNVDDTGLVSDELVEKLMTWEAEYQRGKTLDETDVCSDHMRSPECVIKEENMSD</sequence>
<feature type="compositionally biased region" description="Basic residues" evidence="8">
    <location>
        <begin position="199"/>
        <end position="208"/>
    </location>
</feature>
<dbReference type="InterPro" id="IPR039250">
    <property type="entry name" value="CREBL2/REPTOR-BP"/>
</dbReference>
<feature type="compositionally biased region" description="Basic residues" evidence="8">
    <location>
        <begin position="26"/>
        <end position="37"/>
    </location>
</feature>
<keyword evidence="6" id="KW-0804">Transcription</keyword>
<evidence type="ECO:0000256" key="1">
    <source>
        <dbReference type="ARBA" id="ARBA00004123"/>
    </source>
</evidence>
<keyword evidence="4" id="KW-0238">DNA-binding</keyword>
<accession>K1R9G6</accession>
<protein>
    <submittedName>
        <fullName evidence="9">cAMP-responsive element-binding protein-like 2</fullName>
    </submittedName>
</protein>
<evidence type="ECO:0000256" key="4">
    <source>
        <dbReference type="ARBA" id="ARBA00023125"/>
    </source>
</evidence>
<evidence type="ECO:0000256" key="7">
    <source>
        <dbReference type="ARBA" id="ARBA00023242"/>
    </source>
</evidence>
<dbReference type="PANTHER" id="PTHR21051:SF4">
    <property type="entry name" value="CAMP-RESPONSIVE ELEMENT-BINDING PROTEIN-LIKE 2"/>
    <property type="match status" value="1"/>
</dbReference>
<dbReference type="AlphaFoldDB" id="K1R9G6"/>
<feature type="region of interest" description="Disordered" evidence="8">
    <location>
        <begin position="191"/>
        <end position="223"/>
    </location>
</feature>
<dbReference type="InterPro" id="IPR004827">
    <property type="entry name" value="bZIP"/>
</dbReference>
<keyword evidence="5" id="KW-0010">Activator</keyword>
<dbReference type="SUPFAM" id="SSF57959">
    <property type="entry name" value="Leucine zipper domain"/>
    <property type="match status" value="1"/>
</dbReference>
<dbReference type="GO" id="GO:0003700">
    <property type="term" value="F:DNA-binding transcription factor activity"/>
    <property type="evidence" value="ECO:0007669"/>
    <property type="project" value="InterPro"/>
</dbReference>
<dbReference type="EMBL" id="JH817988">
    <property type="protein sequence ID" value="EKC30596.1"/>
    <property type="molecule type" value="Genomic_DNA"/>
</dbReference>
<reference evidence="9" key="1">
    <citation type="journal article" date="2012" name="Nature">
        <title>The oyster genome reveals stress adaptation and complexity of shell formation.</title>
        <authorList>
            <person name="Zhang G."/>
            <person name="Fang X."/>
            <person name="Guo X."/>
            <person name="Li L."/>
            <person name="Luo R."/>
            <person name="Xu F."/>
            <person name="Yang P."/>
            <person name="Zhang L."/>
            <person name="Wang X."/>
            <person name="Qi H."/>
            <person name="Xiong Z."/>
            <person name="Que H."/>
            <person name="Xie Y."/>
            <person name="Holland P.W."/>
            <person name="Paps J."/>
            <person name="Zhu Y."/>
            <person name="Wu F."/>
            <person name="Chen Y."/>
            <person name="Wang J."/>
            <person name="Peng C."/>
            <person name="Meng J."/>
            <person name="Yang L."/>
            <person name="Liu J."/>
            <person name="Wen B."/>
            <person name="Zhang N."/>
            <person name="Huang Z."/>
            <person name="Zhu Q."/>
            <person name="Feng Y."/>
            <person name="Mount A."/>
            <person name="Hedgecock D."/>
            <person name="Xu Z."/>
            <person name="Liu Y."/>
            <person name="Domazet-Loso T."/>
            <person name="Du Y."/>
            <person name="Sun X."/>
            <person name="Zhang S."/>
            <person name="Liu B."/>
            <person name="Cheng P."/>
            <person name="Jiang X."/>
            <person name="Li J."/>
            <person name="Fan D."/>
            <person name="Wang W."/>
            <person name="Fu W."/>
            <person name="Wang T."/>
            <person name="Wang B."/>
            <person name="Zhang J."/>
            <person name="Peng Z."/>
            <person name="Li Y."/>
            <person name="Li N."/>
            <person name="Wang J."/>
            <person name="Chen M."/>
            <person name="He Y."/>
            <person name="Tan F."/>
            <person name="Song X."/>
            <person name="Zheng Q."/>
            <person name="Huang R."/>
            <person name="Yang H."/>
            <person name="Du X."/>
            <person name="Chen L."/>
            <person name="Yang M."/>
            <person name="Gaffney P.M."/>
            <person name="Wang S."/>
            <person name="Luo L."/>
            <person name="She Z."/>
            <person name="Ming Y."/>
            <person name="Huang W."/>
            <person name="Zhang S."/>
            <person name="Huang B."/>
            <person name="Zhang Y."/>
            <person name="Qu T."/>
            <person name="Ni P."/>
            <person name="Miao G."/>
            <person name="Wang J."/>
            <person name="Wang Q."/>
            <person name="Steinberg C.E."/>
            <person name="Wang H."/>
            <person name="Li N."/>
            <person name="Qian L."/>
            <person name="Zhang G."/>
            <person name="Li Y."/>
            <person name="Yang H."/>
            <person name="Liu X."/>
            <person name="Wang J."/>
            <person name="Yin Y."/>
            <person name="Wang J."/>
        </authorList>
    </citation>
    <scope>NUCLEOTIDE SEQUENCE [LARGE SCALE GENOMIC DNA]</scope>
    <source>
        <strain evidence="9">05x7-T-G4-1.051#20</strain>
    </source>
</reference>
<comment type="similarity">
    <text evidence="2">Belongs to the bZIP family. ATF subfamily.</text>
</comment>
<evidence type="ECO:0000256" key="8">
    <source>
        <dbReference type="SAM" id="MobiDB-lite"/>
    </source>
</evidence>
<evidence type="ECO:0000256" key="5">
    <source>
        <dbReference type="ARBA" id="ARBA00023159"/>
    </source>
</evidence>
<organism evidence="9">
    <name type="scientific">Magallana gigas</name>
    <name type="common">Pacific oyster</name>
    <name type="synonym">Crassostrea gigas</name>
    <dbReference type="NCBI Taxonomy" id="29159"/>
    <lineage>
        <taxon>Eukaryota</taxon>
        <taxon>Metazoa</taxon>
        <taxon>Spiralia</taxon>
        <taxon>Lophotrochozoa</taxon>
        <taxon>Mollusca</taxon>
        <taxon>Bivalvia</taxon>
        <taxon>Autobranchia</taxon>
        <taxon>Pteriomorphia</taxon>
        <taxon>Ostreida</taxon>
        <taxon>Ostreoidea</taxon>
        <taxon>Ostreidae</taxon>
        <taxon>Magallana</taxon>
    </lineage>
</organism>
<dbReference type="InterPro" id="IPR046347">
    <property type="entry name" value="bZIP_sf"/>
</dbReference>
<evidence type="ECO:0000256" key="3">
    <source>
        <dbReference type="ARBA" id="ARBA00023015"/>
    </source>
</evidence>
<name>K1R9G6_MAGGI</name>
<keyword evidence="7" id="KW-0539">Nucleus</keyword>
<dbReference type="HOGENOM" id="CLU_792855_0_0_1"/>
<feature type="compositionally biased region" description="Basic and acidic residues" evidence="8">
    <location>
        <begin position="14"/>
        <end position="25"/>
    </location>
</feature>